<evidence type="ECO:0000313" key="4">
    <source>
        <dbReference type="Proteomes" id="UP000053864"/>
    </source>
</evidence>
<dbReference type="Proteomes" id="UP000053864">
    <property type="component" value="Unassembled WGS sequence"/>
</dbReference>
<evidence type="ECO:0000313" key="2">
    <source>
        <dbReference type="EMBL" id="ETK93895.1"/>
    </source>
</evidence>
<sequence length="242" mass="27531">MDIDGIPIPKDYKSPLQERGESKKDTPKQPIPTRKAFIDFVHKSPPSADDTYIYGRYIWKSDHVLADGRRLVRVHMTDLFAPESADKLKEMYEDKYATQQYSVDKDLMTGAIWVSNDNKPDFPLRGEKLKVLRFTNPKVFRDECCQFTTRFQDLSFERTTETGPITTKAGSTSDGTNTEAEEKPSTVPPTLASKAGCTTNMINFSEPVPLFEESVENSVENLHEKVFDGPMKVEPDLKKRKL</sequence>
<feature type="compositionally biased region" description="Basic and acidic residues" evidence="1">
    <location>
        <begin position="10"/>
        <end position="27"/>
    </location>
</feature>
<accession>W2HH29</accession>
<evidence type="ECO:0000256" key="1">
    <source>
        <dbReference type="SAM" id="MobiDB-lite"/>
    </source>
</evidence>
<reference evidence="2" key="1">
    <citation type="submission" date="2013-11" db="EMBL/GenBank/DDBJ databases">
        <title>The Genome Sequence of Phytophthora parasitica CJ02B3.</title>
        <authorList>
            <consortium name="The Broad Institute Genomics Platform"/>
            <person name="Russ C."/>
            <person name="Tyler B."/>
            <person name="Panabieres F."/>
            <person name="Shan W."/>
            <person name="Tripathy S."/>
            <person name="Grunwald N."/>
            <person name="Machado M."/>
            <person name="Johnson C.S."/>
            <person name="Arredondo F."/>
            <person name="Hong C."/>
            <person name="Coffey M."/>
            <person name="Young S.K."/>
            <person name="Zeng Q."/>
            <person name="Gargeya S."/>
            <person name="Fitzgerald M."/>
            <person name="Abouelleil A."/>
            <person name="Alvarado L."/>
            <person name="Chapman S.B."/>
            <person name="Gainer-Dewar J."/>
            <person name="Goldberg J."/>
            <person name="Griggs A."/>
            <person name="Gujja S."/>
            <person name="Hansen M."/>
            <person name="Howarth C."/>
            <person name="Imamovic A."/>
            <person name="Ireland A."/>
            <person name="Larimer J."/>
            <person name="McCowan C."/>
            <person name="Murphy C."/>
            <person name="Pearson M."/>
            <person name="Poon T.W."/>
            <person name="Priest M."/>
            <person name="Roberts A."/>
            <person name="Saif S."/>
            <person name="Shea T."/>
            <person name="Sykes S."/>
            <person name="Wortman J."/>
            <person name="Nusbaum C."/>
            <person name="Birren B."/>
        </authorList>
    </citation>
    <scope>NUCLEOTIDE SEQUENCE [LARGE SCALE GENOMIC DNA]</scope>
    <source>
        <strain evidence="2">CJ02B3</strain>
    </source>
</reference>
<reference evidence="3 4" key="2">
    <citation type="submission" date="2013-11" db="EMBL/GenBank/DDBJ databases">
        <title>The Genome Sequence of Phytophthora parasitica CJ05E6.</title>
        <authorList>
            <consortium name="The Broad Institute Genomics Platform"/>
            <person name="Russ C."/>
            <person name="Tyler B."/>
            <person name="Panabieres F."/>
            <person name="Shan W."/>
            <person name="Tripathy S."/>
            <person name="Grunwald N."/>
            <person name="Machado M."/>
            <person name="Johnson C.S."/>
            <person name="Arredondo F."/>
            <person name="Hong C."/>
            <person name="Coffey M."/>
            <person name="Young S.K."/>
            <person name="Zeng Q."/>
            <person name="Gargeya S."/>
            <person name="Fitzgerald M."/>
            <person name="Abouelleil A."/>
            <person name="Alvarado L."/>
            <person name="Chapman S.B."/>
            <person name="Gainer-Dewar J."/>
            <person name="Goldberg J."/>
            <person name="Griggs A."/>
            <person name="Gujja S."/>
            <person name="Hansen M."/>
            <person name="Howarth C."/>
            <person name="Imamovic A."/>
            <person name="Ireland A."/>
            <person name="Larimer J."/>
            <person name="McCowan C."/>
            <person name="Murphy C."/>
            <person name="Pearson M."/>
            <person name="Poon T.W."/>
            <person name="Priest M."/>
            <person name="Roberts A."/>
            <person name="Saif S."/>
            <person name="Shea T."/>
            <person name="Sykes S."/>
            <person name="Wortman J."/>
            <person name="Nusbaum C."/>
            <person name="Birren B."/>
        </authorList>
    </citation>
    <scope>NUCLEOTIDE SEQUENCE [LARGE SCALE GENOMIC DNA]</scope>
    <source>
        <strain evidence="3 4">CJ05E6</strain>
    </source>
</reference>
<feature type="region of interest" description="Disordered" evidence="1">
    <location>
        <begin position="1"/>
        <end position="31"/>
    </location>
</feature>
<feature type="region of interest" description="Disordered" evidence="1">
    <location>
        <begin position="162"/>
        <end position="193"/>
    </location>
</feature>
<proteinExistence type="predicted"/>
<dbReference type="EMBL" id="KI671290">
    <property type="protein sequence ID" value="ETL47282.1"/>
    <property type="molecule type" value="Genomic_DNA"/>
</dbReference>
<feature type="compositionally biased region" description="Polar residues" evidence="1">
    <location>
        <begin position="162"/>
        <end position="178"/>
    </location>
</feature>
<dbReference type="AlphaFoldDB" id="W2HH29"/>
<name>W2HH29_PHYNI</name>
<organism evidence="2">
    <name type="scientific">Phytophthora nicotianae</name>
    <name type="common">Potato buckeye rot agent</name>
    <name type="synonym">Phytophthora parasitica</name>
    <dbReference type="NCBI Taxonomy" id="4792"/>
    <lineage>
        <taxon>Eukaryota</taxon>
        <taxon>Sar</taxon>
        <taxon>Stramenopiles</taxon>
        <taxon>Oomycota</taxon>
        <taxon>Peronosporomycetes</taxon>
        <taxon>Peronosporales</taxon>
        <taxon>Peronosporaceae</taxon>
        <taxon>Phytophthora</taxon>
    </lineage>
</organism>
<gene>
    <name evidence="2" type="ORF">L915_02979</name>
    <name evidence="3" type="ORF">L916_02955</name>
</gene>
<evidence type="ECO:0000313" key="3">
    <source>
        <dbReference type="EMBL" id="ETL47282.1"/>
    </source>
</evidence>
<dbReference type="VEuPathDB" id="FungiDB:PPTG_19464"/>
<protein>
    <submittedName>
        <fullName evidence="2">Uncharacterized protein</fullName>
    </submittedName>
</protein>
<dbReference type="EMBL" id="KI684787">
    <property type="protein sequence ID" value="ETK93895.1"/>
    <property type="molecule type" value="Genomic_DNA"/>
</dbReference>
<dbReference type="Proteomes" id="UP000053236">
    <property type="component" value="Unassembled WGS sequence"/>
</dbReference>